<evidence type="ECO:0008006" key="4">
    <source>
        <dbReference type="Google" id="ProtNLM"/>
    </source>
</evidence>
<dbReference type="Proteomes" id="UP000029548">
    <property type="component" value="Unassembled WGS sequence"/>
</dbReference>
<dbReference type="eggNOG" id="ENOG5032SMG">
    <property type="taxonomic scope" value="Bacteria"/>
</dbReference>
<evidence type="ECO:0000313" key="1">
    <source>
        <dbReference type="EMBL" id="KGF17124.1"/>
    </source>
</evidence>
<name>A0A095Y522_9CORY</name>
<dbReference type="EMBL" id="JRNE01000042">
    <property type="protein sequence ID" value="KGF17124.1"/>
    <property type="molecule type" value="Genomic_DNA"/>
</dbReference>
<protein>
    <recommendedName>
        <fullName evidence="4">DUF5318 domain-containing protein</fullName>
    </recommendedName>
</protein>
<proteinExistence type="predicted"/>
<evidence type="ECO:0000313" key="3">
    <source>
        <dbReference type="Proteomes" id="UP000029548"/>
    </source>
</evidence>
<dbReference type="RefSeq" id="WP_035121674.1">
    <property type="nucleotide sequence ID" value="NZ_JRNE01000042.1"/>
</dbReference>
<dbReference type="EMBL" id="JRNE01000042">
    <property type="protein sequence ID" value="KGF17141.1"/>
    <property type="molecule type" value="Genomic_DNA"/>
</dbReference>
<dbReference type="AlphaFoldDB" id="A0A095Y522"/>
<gene>
    <name evidence="1" type="ORF">HMPREF1650_05305</name>
    <name evidence="2" type="ORF">HMPREF1650_05430</name>
</gene>
<dbReference type="Pfam" id="PF17249">
    <property type="entry name" value="DUF5318"/>
    <property type="match status" value="1"/>
</dbReference>
<comment type="caution">
    <text evidence="2">The sequence shown here is derived from an EMBL/GenBank/DDBJ whole genome shotgun (WGS) entry which is preliminary data.</text>
</comment>
<evidence type="ECO:0000313" key="2">
    <source>
        <dbReference type="EMBL" id="KGF17141.1"/>
    </source>
</evidence>
<sequence>MIRWRDEVDHTLARNAELARWRNGEVPAAKLRDADPRLVAAARFHGVPGDAKCPLCRTGDLRLVSWIFGENLGHRSGTACGASELAHVVAERGPCTVQTVEVCPDCRWNFRVRTATATTADAD</sequence>
<accession>A0A095Y522</accession>
<organism evidence="2 3">
    <name type="scientific">Corynebacterium freneyi DNF00450</name>
    <dbReference type="NCBI Taxonomy" id="1287475"/>
    <lineage>
        <taxon>Bacteria</taxon>
        <taxon>Bacillati</taxon>
        <taxon>Actinomycetota</taxon>
        <taxon>Actinomycetes</taxon>
        <taxon>Mycobacteriales</taxon>
        <taxon>Corynebacteriaceae</taxon>
        <taxon>Corynebacterium</taxon>
    </lineage>
</organism>
<reference evidence="2 3" key="1">
    <citation type="submission" date="2014-07" db="EMBL/GenBank/DDBJ databases">
        <authorList>
            <person name="McCorrison J."/>
            <person name="Sanka R."/>
            <person name="Torralba M."/>
            <person name="Gillis M."/>
            <person name="Haft D.H."/>
            <person name="Methe B."/>
            <person name="Sutton G."/>
            <person name="Nelson K.E."/>
        </authorList>
    </citation>
    <scope>NUCLEOTIDE SEQUENCE [LARGE SCALE GENOMIC DNA]</scope>
    <source>
        <strain evidence="2 3">DNF00450</strain>
    </source>
</reference>
<dbReference type="InterPro" id="IPR035169">
    <property type="entry name" value="DUF5318"/>
</dbReference>